<dbReference type="InParanoid" id="A0A2P5FND7"/>
<proteinExistence type="predicted"/>
<dbReference type="SUPFAM" id="SSF81382">
    <property type="entry name" value="Skp1 dimerisation domain-like"/>
    <property type="match status" value="1"/>
</dbReference>
<dbReference type="Pfam" id="PF01466">
    <property type="entry name" value="Skp1"/>
    <property type="match status" value="1"/>
</dbReference>
<organism evidence="3 4">
    <name type="scientific">Trema orientale</name>
    <name type="common">Charcoal tree</name>
    <name type="synonym">Celtis orientalis</name>
    <dbReference type="NCBI Taxonomy" id="63057"/>
    <lineage>
        <taxon>Eukaryota</taxon>
        <taxon>Viridiplantae</taxon>
        <taxon>Streptophyta</taxon>
        <taxon>Embryophyta</taxon>
        <taxon>Tracheophyta</taxon>
        <taxon>Spermatophyta</taxon>
        <taxon>Magnoliopsida</taxon>
        <taxon>eudicotyledons</taxon>
        <taxon>Gunneridae</taxon>
        <taxon>Pentapetalae</taxon>
        <taxon>rosids</taxon>
        <taxon>fabids</taxon>
        <taxon>Rosales</taxon>
        <taxon>Cannabaceae</taxon>
        <taxon>Trema</taxon>
    </lineage>
</organism>
<dbReference type="EMBL" id="JXTC01000019">
    <property type="protein sequence ID" value="PON99331.1"/>
    <property type="molecule type" value="Genomic_DNA"/>
</dbReference>
<reference evidence="4" key="1">
    <citation type="submission" date="2016-06" db="EMBL/GenBank/DDBJ databases">
        <title>Parallel loss of symbiosis genes in relatives of nitrogen-fixing non-legume Parasponia.</title>
        <authorList>
            <person name="Van Velzen R."/>
            <person name="Holmer R."/>
            <person name="Bu F."/>
            <person name="Rutten L."/>
            <person name="Van Zeijl A."/>
            <person name="Liu W."/>
            <person name="Santuari L."/>
            <person name="Cao Q."/>
            <person name="Sharma T."/>
            <person name="Shen D."/>
            <person name="Roswanjaya Y."/>
            <person name="Wardhani T."/>
            <person name="Kalhor M.S."/>
            <person name="Jansen J."/>
            <person name="Van den Hoogen J."/>
            <person name="Gungor B."/>
            <person name="Hartog M."/>
            <person name="Hontelez J."/>
            <person name="Verver J."/>
            <person name="Yang W.-C."/>
            <person name="Schijlen E."/>
            <person name="Repin R."/>
            <person name="Schilthuizen M."/>
            <person name="Schranz E."/>
            <person name="Heidstra R."/>
            <person name="Miyata K."/>
            <person name="Fedorova E."/>
            <person name="Kohlen W."/>
            <person name="Bisseling T."/>
            <person name="Smit S."/>
            <person name="Geurts R."/>
        </authorList>
    </citation>
    <scope>NUCLEOTIDE SEQUENCE [LARGE SCALE GENOMIC DNA]</scope>
    <source>
        <strain evidence="4">cv. RG33-2</strain>
    </source>
</reference>
<dbReference type="PANTHER" id="PTHR11165">
    <property type="entry name" value="SKP1"/>
    <property type="match status" value="1"/>
</dbReference>
<dbReference type="STRING" id="63057.A0A2P5FND7"/>
<comment type="caution">
    <text evidence="3">The sequence shown here is derived from an EMBL/GenBank/DDBJ whole genome shotgun (WGS) entry which is preliminary data.</text>
</comment>
<dbReference type="OrthoDB" id="1427899at2759"/>
<evidence type="ECO:0000313" key="4">
    <source>
        <dbReference type="Proteomes" id="UP000237000"/>
    </source>
</evidence>
<dbReference type="InterPro" id="IPR036296">
    <property type="entry name" value="SKP1-like_dim_sf"/>
</dbReference>
<feature type="domain" description="SKP1 component dimerisation" evidence="2">
    <location>
        <begin position="76"/>
        <end position="121"/>
    </location>
</feature>
<keyword evidence="4" id="KW-1185">Reference proteome</keyword>
<sequence length="136" mass="16058">MPTMTTKTKTRKATIIIVMMMSRSWVDHKESSMEKLRAEKKRKDDLKKWDDRFTRDMDVDTLCDLLMAADYLDGYELVVLLTQKAASMMRAKTVEEIREMFNIGNDFTPREMEELEKRYQKMGIIIEPLIEPLISN</sequence>
<name>A0A2P5FND7_TREOI</name>
<protein>
    <submittedName>
        <fullName evidence="3">SKP1 component, dimerization</fullName>
    </submittedName>
</protein>
<dbReference type="Proteomes" id="UP000237000">
    <property type="component" value="Unassembled WGS sequence"/>
</dbReference>
<dbReference type="Gene3D" id="3.30.710.10">
    <property type="entry name" value="Potassium Channel Kv1.1, Chain A"/>
    <property type="match status" value="1"/>
</dbReference>
<evidence type="ECO:0000256" key="1">
    <source>
        <dbReference type="ARBA" id="ARBA00004906"/>
    </source>
</evidence>
<comment type="pathway">
    <text evidence="1">Protein modification; protein ubiquitination.</text>
</comment>
<evidence type="ECO:0000259" key="2">
    <source>
        <dbReference type="Pfam" id="PF01466"/>
    </source>
</evidence>
<dbReference type="InterPro" id="IPR011333">
    <property type="entry name" value="SKP1/BTB/POZ_sf"/>
</dbReference>
<dbReference type="AlphaFoldDB" id="A0A2P5FND7"/>
<dbReference type="InterPro" id="IPR016072">
    <property type="entry name" value="Skp1_comp_dimer"/>
</dbReference>
<gene>
    <name evidence="3" type="ORF">TorRG33x02_048740</name>
</gene>
<dbReference type="InterPro" id="IPR016897">
    <property type="entry name" value="SKP1"/>
</dbReference>
<dbReference type="GO" id="GO:0006511">
    <property type="term" value="P:ubiquitin-dependent protein catabolic process"/>
    <property type="evidence" value="ECO:0007669"/>
    <property type="project" value="InterPro"/>
</dbReference>
<accession>A0A2P5FND7</accession>
<evidence type="ECO:0000313" key="3">
    <source>
        <dbReference type="EMBL" id="PON99331.1"/>
    </source>
</evidence>